<comment type="caution">
    <text evidence="7">The sequence shown here is derived from an EMBL/GenBank/DDBJ whole genome shotgun (WGS) entry which is preliminary data.</text>
</comment>
<dbReference type="SUPFAM" id="SSF102462">
    <property type="entry name" value="Peptidyl-tRNA hydrolase II"/>
    <property type="match status" value="1"/>
</dbReference>
<evidence type="ECO:0000256" key="4">
    <source>
        <dbReference type="ARBA" id="ARBA00048707"/>
    </source>
</evidence>
<sequence length="204" mass="22049">MGQNILPIYAALVVTSLSIGFWAGTHTKARTDENTTENTVVPSPQSHAEKRLRVEELSDGNETDETEESSVSSLGDGDIESLKMDPIEDTCKMVLVVRTDLGMTSGKIAAQCSHAALACYKTLLVKNPVLLRQWERTGQTKVALRCDNEDEMLLLKAQAQSLNLCARSIQDAGRTQIAAGSRTVLGIAGPARLVNQITGKLKLL</sequence>
<proteinExistence type="inferred from homology"/>
<comment type="similarity">
    <text evidence="3">Belongs to the PTH2 family.</text>
</comment>
<evidence type="ECO:0000256" key="2">
    <source>
        <dbReference type="ARBA" id="ARBA00022801"/>
    </source>
</evidence>
<feature type="transmembrane region" description="Helical" evidence="6">
    <location>
        <begin position="6"/>
        <end position="24"/>
    </location>
</feature>
<feature type="region of interest" description="Disordered" evidence="5">
    <location>
        <begin position="30"/>
        <end position="82"/>
    </location>
</feature>
<keyword evidence="6" id="KW-0812">Transmembrane</keyword>
<keyword evidence="6" id="KW-1133">Transmembrane helix</keyword>
<dbReference type="PANTHER" id="PTHR12649:SF11">
    <property type="entry name" value="PEPTIDYL-TRNA HYDROLASE 2, MITOCHONDRIAL"/>
    <property type="match status" value="1"/>
</dbReference>
<dbReference type="Pfam" id="PF01981">
    <property type="entry name" value="PTH2"/>
    <property type="match status" value="1"/>
</dbReference>
<organism evidence="7">
    <name type="scientific">Psilocybe cubensis</name>
    <name type="common">Psychedelic mushroom</name>
    <name type="synonym">Stropharia cubensis</name>
    <dbReference type="NCBI Taxonomy" id="181762"/>
    <lineage>
        <taxon>Eukaryota</taxon>
        <taxon>Fungi</taxon>
        <taxon>Dikarya</taxon>
        <taxon>Basidiomycota</taxon>
        <taxon>Agaricomycotina</taxon>
        <taxon>Agaricomycetes</taxon>
        <taxon>Agaricomycetidae</taxon>
        <taxon>Agaricales</taxon>
        <taxon>Agaricineae</taxon>
        <taxon>Strophariaceae</taxon>
        <taxon>Psilocybe</taxon>
    </lineage>
</organism>
<evidence type="ECO:0000256" key="6">
    <source>
        <dbReference type="SAM" id="Phobius"/>
    </source>
</evidence>
<evidence type="ECO:0000313" key="7">
    <source>
        <dbReference type="EMBL" id="KAG5174551.1"/>
    </source>
</evidence>
<evidence type="ECO:0000256" key="1">
    <source>
        <dbReference type="ARBA" id="ARBA00013260"/>
    </source>
</evidence>
<keyword evidence="6" id="KW-0472">Membrane</keyword>
<feature type="compositionally biased region" description="Basic and acidic residues" evidence="5">
    <location>
        <begin position="47"/>
        <end position="56"/>
    </location>
</feature>
<dbReference type="NCBIfam" id="TIGR00283">
    <property type="entry name" value="arch_pth2"/>
    <property type="match status" value="1"/>
</dbReference>
<dbReference type="EMBL" id="JAFIQS010000001">
    <property type="protein sequence ID" value="KAG5174551.1"/>
    <property type="molecule type" value="Genomic_DNA"/>
</dbReference>
<dbReference type="GO" id="GO:0004045">
    <property type="term" value="F:peptidyl-tRNA hydrolase activity"/>
    <property type="evidence" value="ECO:0007669"/>
    <property type="project" value="UniProtKB-EC"/>
</dbReference>
<gene>
    <name evidence="7" type="ORF">JR316_001213</name>
</gene>
<name>A0A8H7Y6G4_PSICU</name>
<dbReference type="FunFam" id="3.40.1490.10:FF:000001">
    <property type="entry name" value="Peptidyl-tRNA hydrolase 2"/>
    <property type="match status" value="1"/>
</dbReference>
<dbReference type="InterPro" id="IPR002833">
    <property type="entry name" value="PTH2"/>
</dbReference>
<feature type="compositionally biased region" description="Polar residues" evidence="5">
    <location>
        <begin position="36"/>
        <end position="46"/>
    </location>
</feature>
<keyword evidence="2" id="KW-0378">Hydrolase</keyword>
<evidence type="ECO:0000256" key="5">
    <source>
        <dbReference type="SAM" id="MobiDB-lite"/>
    </source>
</evidence>
<reference evidence="7" key="1">
    <citation type="submission" date="2021-02" db="EMBL/GenBank/DDBJ databases">
        <title>Psilocybe cubensis genome.</title>
        <authorList>
            <person name="Mckernan K.J."/>
            <person name="Crawford S."/>
            <person name="Trippe A."/>
            <person name="Kane L.T."/>
            <person name="Mclaughlin S."/>
        </authorList>
    </citation>
    <scope>NUCLEOTIDE SEQUENCE [LARGE SCALE GENOMIC DNA]</scope>
    <source>
        <strain evidence="7">MGC-MH-2018</strain>
    </source>
</reference>
<dbReference type="CDD" id="cd02430">
    <property type="entry name" value="PTH2"/>
    <property type="match status" value="1"/>
</dbReference>
<feature type="compositionally biased region" description="Acidic residues" evidence="5">
    <location>
        <begin position="57"/>
        <end position="68"/>
    </location>
</feature>
<protein>
    <recommendedName>
        <fullName evidence="1">peptidyl-tRNA hydrolase</fullName>
        <ecNumber evidence="1">3.1.1.29</ecNumber>
    </recommendedName>
</protein>
<accession>A0A8H7Y6G4</accession>
<dbReference type="Gene3D" id="3.40.1490.10">
    <property type="entry name" value="Bit1"/>
    <property type="match status" value="1"/>
</dbReference>
<dbReference type="InterPro" id="IPR023476">
    <property type="entry name" value="Pep_tRNA_hydro_II_dom_sf"/>
</dbReference>
<dbReference type="EC" id="3.1.1.29" evidence="1"/>
<comment type="catalytic activity">
    <reaction evidence="4">
        <text>an N-acyl-L-alpha-aminoacyl-tRNA + H2O = an N-acyl-L-amino acid + a tRNA + H(+)</text>
        <dbReference type="Rhea" id="RHEA:54448"/>
        <dbReference type="Rhea" id="RHEA-COMP:10123"/>
        <dbReference type="Rhea" id="RHEA-COMP:13883"/>
        <dbReference type="ChEBI" id="CHEBI:15377"/>
        <dbReference type="ChEBI" id="CHEBI:15378"/>
        <dbReference type="ChEBI" id="CHEBI:59874"/>
        <dbReference type="ChEBI" id="CHEBI:78442"/>
        <dbReference type="ChEBI" id="CHEBI:138191"/>
        <dbReference type="EC" id="3.1.1.29"/>
    </reaction>
</comment>
<dbReference type="GO" id="GO:0005829">
    <property type="term" value="C:cytosol"/>
    <property type="evidence" value="ECO:0007669"/>
    <property type="project" value="TreeGrafter"/>
</dbReference>
<dbReference type="PANTHER" id="PTHR12649">
    <property type="entry name" value="PEPTIDYL-TRNA HYDROLASE 2"/>
    <property type="match status" value="1"/>
</dbReference>
<evidence type="ECO:0000256" key="3">
    <source>
        <dbReference type="ARBA" id="ARBA00038050"/>
    </source>
</evidence>
<dbReference type="AlphaFoldDB" id="A0A8H7Y6G4"/>